<dbReference type="Proteomes" id="UP001161247">
    <property type="component" value="Chromosome 5"/>
</dbReference>
<dbReference type="EMBL" id="OX459122">
    <property type="protein sequence ID" value="CAI9105523.1"/>
    <property type="molecule type" value="Genomic_DNA"/>
</dbReference>
<protein>
    <submittedName>
        <fullName evidence="1">OLC1v1004460C1</fullName>
    </submittedName>
</protein>
<proteinExistence type="predicted"/>
<dbReference type="AlphaFoldDB" id="A0AAV1DF08"/>
<reference evidence="1" key="1">
    <citation type="submission" date="2023-03" db="EMBL/GenBank/DDBJ databases">
        <authorList>
            <person name="Julca I."/>
        </authorList>
    </citation>
    <scope>NUCLEOTIDE SEQUENCE</scope>
</reference>
<gene>
    <name evidence="1" type="ORF">OLC1_LOCUS14203</name>
</gene>
<evidence type="ECO:0000313" key="1">
    <source>
        <dbReference type="EMBL" id="CAI9105523.1"/>
    </source>
</evidence>
<evidence type="ECO:0000313" key="2">
    <source>
        <dbReference type="Proteomes" id="UP001161247"/>
    </source>
</evidence>
<sequence>MALQVSLPDQLAFGASTTRSSQINYIPDDYHRNDGVNHRMNGYAYRGDLYPEWGKPKLGKDEFLSTTGGSVASGAEKWSDACPRPTKGTTSLAFRYKGGALVAVGHPPDVSTTICYGCFGFHV</sequence>
<keyword evidence="2" id="KW-1185">Reference proteome</keyword>
<accession>A0AAV1DF08</accession>
<organism evidence="1 2">
    <name type="scientific">Oldenlandia corymbosa var. corymbosa</name>
    <dbReference type="NCBI Taxonomy" id="529605"/>
    <lineage>
        <taxon>Eukaryota</taxon>
        <taxon>Viridiplantae</taxon>
        <taxon>Streptophyta</taxon>
        <taxon>Embryophyta</taxon>
        <taxon>Tracheophyta</taxon>
        <taxon>Spermatophyta</taxon>
        <taxon>Magnoliopsida</taxon>
        <taxon>eudicotyledons</taxon>
        <taxon>Gunneridae</taxon>
        <taxon>Pentapetalae</taxon>
        <taxon>asterids</taxon>
        <taxon>lamiids</taxon>
        <taxon>Gentianales</taxon>
        <taxon>Rubiaceae</taxon>
        <taxon>Rubioideae</taxon>
        <taxon>Spermacoceae</taxon>
        <taxon>Hedyotis-Oldenlandia complex</taxon>
        <taxon>Oldenlandia</taxon>
    </lineage>
</organism>
<name>A0AAV1DF08_OLDCO</name>